<proteinExistence type="predicted"/>
<dbReference type="AlphaFoldDB" id="I4EKL1"/>
<protein>
    <submittedName>
        <fullName evidence="3">Putative dipeptidase pepE</fullName>
        <ecNumber evidence="3">3.4.13.-</ecNumber>
    </submittedName>
</protein>
<keyword evidence="4" id="KW-1185">Reference proteome</keyword>
<gene>
    <name evidence="3" type="primary">pepE</name>
    <name evidence="3" type="ORF">NITHO_4670010</name>
</gene>
<dbReference type="GO" id="GO:0016805">
    <property type="term" value="F:dipeptidase activity"/>
    <property type="evidence" value="ECO:0007669"/>
    <property type="project" value="UniProtKB-KW"/>
</dbReference>
<dbReference type="SUPFAM" id="SSF55920">
    <property type="entry name" value="Creatinase/aminopeptidase"/>
    <property type="match status" value="1"/>
</dbReference>
<dbReference type="Pfam" id="PF00557">
    <property type="entry name" value="Peptidase_M24"/>
    <property type="match status" value="1"/>
</dbReference>
<evidence type="ECO:0000313" key="4">
    <source>
        <dbReference type="Proteomes" id="UP000004221"/>
    </source>
</evidence>
<keyword evidence="3" id="KW-0378">Hydrolase</keyword>
<dbReference type="InterPro" id="IPR036005">
    <property type="entry name" value="Creatinase/aminopeptidase-like"/>
</dbReference>
<name>I4EKL1_9BACT</name>
<dbReference type="InterPro" id="IPR029149">
    <property type="entry name" value="Creatin/AminoP/Spt16_N"/>
</dbReference>
<dbReference type="Gene3D" id="3.90.230.10">
    <property type="entry name" value="Creatinase/methionine aminopeptidase superfamily"/>
    <property type="match status" value="1"/>
</dbReference>
<feature type="domain" description="Creatinase N-terminal" evidence="2">
    <location>
        <begin position="12"/>
        <end position="143"/>
    </location>
</feature>
<dbReference type="EMBL" id="CAGS01000409">
    <property type="protein sequence ID" value="CCF85223.1"/>
    <property type="molecule type" value="Genomic_DNA"/>
</dbReference>
<reference evidence="3 4" key="1">
    <citation type="journal article" date="2012" name="ISME J.">
        <title>Nitrification expanded: discovery, physiology and genomics of a nitrite-oxidizing bacterium from the phylum Chloroflexi.</title>
        <authorList>
            <person name="Sorokin D.Y."/>
            <person name="Lucker S."/>
            <person name="Vejmelkova D."/>
            <person name="Kostrikina N.A."/>
            <person name="Kleerebezem R."/>
            <person name="Rijpstra W.I."/>
            <person name="Damste J.S."/>
            <person name="Le Paslier D."/>
            <person name="Muyzer G."/>
            <person name="Wagner M."/>
            <person name="van Loosdrecht M.C."/>
            <person name="Daims H."/>
        </authorList>
    </citation>
    <scope>NUCLEOTIDE SEQUENCE [LARGE SCALE GENOMIC DNA]</scope>
    <source>
        <strain evidence="4">none</strain>
    </source>
</reference>
<dbReference type="RefSeq" id="WP_008479977.1">
    <property type="nucleotide sequence ID" value="NZ_CAGS01000409.1"/>
</dbReference>
<evidence type="ECO:0000259" key="2">
    <source>
        <dbReference type="Pfam" id="PF01321"/>
    </source>
</evidence>
<dbReference type="PANTHER" id="PTHR46112:SF3">
    <property type="entry name" value="AMINOPEPTIDASE YPDF"/>
    <property type="match status" value="1"/>
</dbReference>
<dbReference type="Proteomes" id="UP000004221">
    <property type="component" value="Unassembled WGS sequence"/>
</dbReference>
<keyword evidence="3" id="KW-0224">Dipeptidase</keyword>
<dbReference type="InterPro" id="IPR050659">
    <property type="entry name" value="Peptidase_M24B"/>
</dbReference>
<dbReference type="SUPFAM" id="SSF53092">
    <property type="entry name" value="Creatinase/prolidase N-terminal domain"/>
    <property type="match status" value="1"/>
</dbReference>
<dbReference type="Pfam" id="PF01321">
    <property type="entry name" value="Creatinase_N"/>
    <property type="match status" value="1"/>
</dbReference>
<dbReference type="PANTHER" id="PTHR46112">
    <property type="entry name" value="AMINOPEPTIDASE"/>
    <property type="match status" value="1"/>
</dbReference>
<keyword evidence="3" id="KW-0645">Protease</keyword>
<sequence length="370" mass="40417">MMTGEGSAIDTRLTRAQQLMASMAIDLLVIGPSADFRYFTGHAPHPSERLTALVIPQSGEASIIVPRLEAPLLAGLEEQFRFSVWTETENPVARIIDLATATSAGTIAVNDEFRSSFLLQIQELAPSLTYRRAAPVLARLREVKDAAELTLLREASRRTDAAWEEFIATSMLTGRTERQVAARIRELMVAHGMPVVAFCIVASGPNSASPHHEAGDRVIQFGEPVVIDFGGPYQGYYSDITRTVVAGEPEPDFVDVYRIVQAAQQAAFEAIRPGTPCQSVDQAARHVISEQGYGEYFIHRSGHGVGLSEHEAPYLVEGNLQPLEPGMVVSDEPGIYIPGRWGVRIEDTVAVTSDGAERFNHVSRELRALP</sequence>
<accession>I4EKL1</accession>
<comment type="caution">
    <text evidence="3">The sequence shown here is derived from an EMBL/GenBank/DDBJ whole genome shotgun (WGS) entry which is preliminary data.</text>
</comment>
<dbReference type="InterPro" id="IPR000587">
    <property type="entry name" value="Creatinase_N"/>
</dbReference>
<dbReference type="Gene3D" id="3.40.350.10">
    <property type="entry name" value="Creatinase/prolidase N-terminal domain"/>
    <property type="match status" value="1"/>
</dbReference>
<organism evidence="3 4">
    <name type="scientific">Nitrolancea hollandica Lb</name>
    <dbReference type="NCBI Taxonomy" id="1129897"/>
    <lineage>
        <taxon>Bacteria</taxon>
        <taxon>Pseudomonadati</taxon>
        <taxon>Thermomicrobiota</taxon>
        <taxon>Thermomicrobia</taxon>
        <taxon>Sphaerobacterales</taxon>
        <taxon>Sphaerobacterineae</taxon>
        <taxon>Sphaerobacteraceae</taxon>
        <taxon>Nitrolancea</taxon>
    </lineage>
</organism>
<feature type="domain" description="Peptidase M24" evidence="1">
    <location>
        <begin position="151"/>
        <end position="352"/>
    </location>
</feature>
<dbReference type="InterPro" id="IPR000994">
    <property type="entry name" value="Pept_M24"/>
</dbReference>
<dbReference type="CDD" id="cd01092">
    <property type="entry name" value="APP-like"/>
    <property type="match status" value="1"/>
</dbReference>
<evidence type="ECO:0000259" key="1">
    <source>
        <dbReference type="Pfam" id="PF00557"/>
    </source>
</evidence>
<dbReference type="EC" id="3.4.13.-" evidence="3"/>
<evidence type="ECO:0000313" key="3">
    <source>
        <dbReference type="EMBL" id="CCF85223.1"/>
    </source>
</evidence>